<reference evidence="2 3" key="1">
    <citation type="submission" date="2019-05" db="EMBL/GenBank/DDBJ databases">
        <authorList>
            <person name="Kim R."/>
            <person name="Haleblian K.L."/>
            <person name="Torres C.-L.T."/>
            <person name="Chong M.Y."/>
            <person name="Duong K."/>
            <person name="Lee C."/>
            <person name="Lai L.T."/>
            <person name="Ballew A.S."/>
            <person name="Ly A.M."/>
            <person name="Wu S."/>
            <person name="Ngo R.T."/>
            <person name="Freise A.C."/>
            <person name="Reddi K."/>
            <person name="Moberg-Parker J."/>
            <person name="Garlena R.A."/>
            <person name="Russell D.A."/>
            <person name="Pope W.H."/>
            <person name="Jacobs-Sera D."/>
            <person name="Hatfull G.F."/>
        </authorList>
    </citation>
    <scope>NUCLEOTIDE SEQUENCE [LARGE SCALE GENOMIC DNA]</scope>
</reference>
<dbReference type="Pfam" id="PF12684">
    <property type="entry name" value="DUF3799"/>
    <property type="match status" value="1"/>
</dbReference>
<dbReference type="GeneID" id="80019453"/>
<keyword evidence="3" id="KW-1185">Reference proteome</keyword>
<keyword evidence="2" id="KW-0540">Nuclease</keyword>
<accession>A0A4Y6ENY9</accession>
<keyword evidence="2" id="KW-0378">Hydrolase</keyword>
<dbReference type="EMBL" id="MK977707">
    <property type="protein sequence ID" value="QDF19795.1"/>
    <property type="molecule type" value="Genomic_DNA"/>
</dbReference>
<dbReference type="Gene3D" id="3.90.320.10">
    <property type="match status" value="1"/>
</dbReference>
<dbReference type="InterPro" id="IPR024432">
    <property type="entry name" value="Put_RecE_PDDEXK-like_dom"/>
</dbReference>
<feature type="domain" description="Putative exodeoxyribonuclease 8 PDDEXK-like" evidence="1">
    <location>
        <begin position="32"/>
        <end position="263"/>
    </location>
</feature>
<dbReference type="RefSeq" id="YP_010754852.1">
    <property type="nucleotide sequence ID" value="NC_073464.1"/>
</dbReference>
<evidence type="ECO:0000313" key="2">
    <source>
        <dbReference type="EMBL" id="QDF19795.1"/>
    </source>
</evidence>
<proteinExistence type="predicted"/>
<keyword evidence="2" id="KW-0269">Exonuclease</keyword>
<dbReference type="InterPro" id="IPR011604">
    <property type="entry name" value="PDDEXK-like_dom_sf"/>
</dbReference>
<dbReference type="KEGG" id="vg:80019453"/>
<name>A0A4Y6ENY9_9CAUD</name>
<organism evidence="2 3">
    <name type="scientific">Mycobacterium phage LilSpotty</name>
    <dbReference type="NCBI Taxonomy" id="2588512"/>
    <lineage>
        <taxon>Viruses</taxon>
        <taxon>Duplodnaviria</taxon>
        <taxon>Heunggongvirae</taxon>
        <taxon>Uroviricota</taxon>
        <taxon>Caudoviricetes</taxon>
        <taxon>Lilspottyvirus</taxon>
        <taxon>Lilspottyvirus lilspotty</taxon>
    </lineage>
</organism>
<dbReference type="GO" id="GO:0004527">
    <property type="term" value="F:exonuclease activity"/>
    <property type="evidence" value="ECO:0007669"/>
    <property type="project" value="UniProtKB-KW"/>
</dbReference>
<evidence type="ECO:0000259" key="1">
    <source>
        <dbReference type="Pfam" id="PF12684"/>
    </source>
</evidence>
<sequence length="284" mass="31971">MTQTQIVEVPQQDGIYGGIPEPVYHGDKHSLSCSSAKELLKSPRKFDWARNHPKVQKTHFDLGHYVHGKVLGVGEPVVIIDYPDYKTKAAREERDQAYAEGKVPILADMAETGDAMAKALLEHETAGELLTNPDAVKEHSAYWHDDTTMVRLRARFDLFVHLDDWLVIADVKTTSVSADPKQWGTIAAKNGLFIQDAWYSAAAAATGLGERIDFVFLNVETEPPHEVSITRLPVRARELGAQKMRQAIDLFAECTANDHWPGYGPGIHTVDMPNWFYYQEEEEW</sequence>
<gene>
    <name evidence="2" type="primary">63</name>
    <name evidence="2" type="ORF">SEA_LILSPOTTY_63</name>
</gene>
<protein>
    <submittedName>
        <fullName evidence="2">RecE-like exonuclease</fullName>
    </submittedName>
</protein>
<evidence type="ECO:0000313" key="3">
    <source>
        <dbReference type="Proteomes" id="UP000318419"/>
    </source>
</evidence>
<dbReference type="Proteomes" id="UP000318419">
    <property type="component" value="Genome"/>
</dbReference>